<keyword evidence="2" id="KW-1185">Reference proteome</keyword>
<evidence type="ECO:0000313" key="1">
    <source>
        <dbReference type="EMBL" id="QSI77112.1"/>
    </source>
</evidence>
<organism evidence="1 2">
    <name type="scientific">Niveibacterium microcysteis</name>
    <dbReference type="NCBI Taxonomy" id="2811415"/>
    <lineage>
        <taxon>Bacteria</taxon>
        <taxon>Pseudomonadati</taxon>
        <taxon>Pseudomonadota</taxon>
        <taxon>Betaproteobacteria</taxon>
        <taxon>Rhodocyclales</taxon>
        <taxon>Rhodocyclaceae</taxon>
        <taxon>Niveibacterium</taxon>
    </lineage>
</organism>
<dbReference type="RefSeq" id="WP_206254657.1">
    <property type="nucleotide sequence ID" value="NZ_CP071060.1"/>
</dbReference>
<reference evidence="1 2" key="1">
    <citation type="submission" date="2021-02" db="EMBL/GenBank/DDBJ databases">
        <title>Niveibacterium changnyeongensis HC41.</title>
        <authorList>
            <person name="Kang M."/>
        </authorList>
    </citation>
    <scope>NUCLEOTIDE SEQUENCE [LARGE SCALE GENOMIC DNA]</scope>
    <source>
        <strain evidence="1 2">HC41</strain>
    </source>
</reference>
<name>A0ABX7M5T2_9RHOO</name>
<gene>
    <name evidence="1" type="ORF">JY500_00220</name>
</gene>
<evidence type="ECO:0000313" key="2">
    <source>
        <dbReference type="Proteomes" id="UP000663570"/>
    </source>
</evidence>
<sequence>MTVPKRRRLLPALFLLWVLLLLPLMQLGAFAHGYGHAAQAAEASRTVQAPLAPDATQCEACLAFSGVTGGIAGAASIAALQAPDAVFELPCFAPTPRAVARLPYASRAPPYALA</sequence>
<dbReference type="EMBL" id="CP071060">
    <property type="protein sequence ID" value="QSI77112.1"/>
    <property type="molecule type" value="Genomic_DNA"/>
</dbReference>
<accession>A0ABX7M5T2</accession>
<evidence type="ECO:0008006" key="3">
    <source>
        <dbReference type="Google" id="ProtNLM"/>
    </source>
</evidence>
<protein>
    <recommendedName>
        <fullName evidence="3">DUF2946 domain-containing protein</fullName>
    </recommendedName>
</protein>
<proteinExistence type="predicted"/>
<dbReference type="Proteomes" id="UP000663570">
    <property type="component" value="Chromosome"/>
</dbReference>